<dbReference type="InterPro" id="IPR013083">
    <property type="entry name" value="Znf_RING/FYVE/PHD"/>
</dbReference>
<dbReference type="SUPFAM" id="SSF57850">
    <property type="entry name" value="RING/U-box"/>
    <property type="match status" value="1"/>
</dbReference>
<sequence length="101" mass="11753">GMLIISVFASDLKEIGGILCEQFVPEHLRCLLTKKVFVDPVKTIRGSVYERKAIEKHLKIYRHDPLAGTNTMLRRTDLKPDHDMKKMVTDYRRRQILETSV</sequence>
<evidence type="ECO:0000313" key="2">
    <source>
        <dbReference type="EMBL" id="CAK6983705.1"/>
    </source>
</evidence>
<dbReference type="EMBL" id="CAWUFR010001424">
    <property type="protein sequence ID" value="CAK6983705.1"/>
    <property type="molecule type" value="Genomic_DNA"/>
</dbReference>
<feature type="domain" description="U-box" evidence="1">
    <location>
        <begin position="23"/>
        <end position="98"/>
    </location>
</feature>
<keyword evidence="3" id="KW-1185">Reference proteome</keyword>
<organism evidence="2 3">
    <name type="scientific">Scomber scombrus</name>
    <name type="common">Atlantic mackerel</name>
    <name type="synonym">Scomber vernalis</name>
    <dbReference type="NCBI Taxonomy" id="13677"/>
    <lineage>
        <taxon>Eukaryota</taxon>
        <taxon>Metazoa</taxon>
        <taxon>Chordata</taxon>
        <taxon>Craniata</taxon>
        <taxon>Vertebrata</taxon>
        <taxon>Euteleostomi</taxon>
        <taxon>Actinopterygii</taxon>
        <taxon>Neopterygii</taxon>
        <taxon>Teleostei</taxon>
        <taxon>Neoteleostei</taxon>
        <taxon>Acanthomorphata</taxon>
        <taxon>Pelagiaria</taxon>
        <taxon>Scombriformes</taxon>
        <taxon>Scombridae</taxon>
        <taxon>Scomber</taxon>
    </lineage>
</organism>
<comment type="caution">
    <text evidence="2">The sequence shown here is derived from an EMBL/GenBank/DDBJ whole genome shotgun (WGS) entry which is preliminary data.</text>
</comment>
<name>A0AAV1QKQ0_SCOSC</name>
<dbReference type="EMBL" id="CAWUFR010001424">
    <property type="protein sequence ID" value="CAK6983704.1"/>
    <property type="molecule type" value="Genomic_DNA"/>
</dbReference>
<evidence type="ECO:0000259" key="1">
    <source>
        <dbReference type="PROSITE" id="PS51698"/>
    </source>
</evidence>
<gene>
    <name evidence="2" type="ORF">FSCOSCO3_A007160</name>
</gene>
<dbReference type="Gene3D" id="3.30.40.10">
    <property type="entry name" value="Zinc/RING finger domain, C3HC4 (zinc finger)"/>
    <property type="match status" value="1"/>
</dbReference>
<dbReference type="Pfam" id="PF04564">
    <property type="entry name" value="U-box"/>
    <property type="match status" value="1"/>
</dbReference>
<accession>A0AAV1QKQ0</accession>
<dbReference type="GO" id="GO:0004842">
    <property type="term" value="F:ubiquitin-protein transferase activity"/>
    <property type="evidence" value="ECO:0007669"/>
    <property type="project" value="InterPro"/>
</dbReference>
<dbReference type="SMART" id="SM00504">
    <property type="entry name" value="Ubox"/>
    <property type="match status" value="1"/>
</dbReference>
<dbReference type="GO" id="GO:0016567">
    <property type="term" value="P:protein ubiquitination"/>
    <property type="evidence" value="ECO:0007669"/>
    <property type="project" value="InterPro"/>
</dbReference>
<dbReference type="Proteomes" id="UP001314229">
    <property type="component" value="Unassembled WGS sequence"/>
</dbReference>
<dbReference type="PROSITE" id="PS51698">
    <property type="entry name" value="U_BOX"/>
    <property type="match status" value="1"/>
</dbReference>
<reference evidence="2 3" key="1">
    <citation type="submission" date="2024-01" db="EMBL/GenBank/DDBJ databases">
        <authorList>
            <person name="Alioto T."/>
            <person name="Alioto T."/>
            <person name="Gomez Garrido J."/>
        </authorList>
    </citation>
    <scope>NUCLEOTIDE SEQUENCE [LARGE SCALE GENOMIC DNA]</scope>
</reference>
<dbReference type="InterPro" id="IPR003613">
    <property type="entry name" value="Ubox_domain"/>
</dbReference>
<protein>
    <submittedName>
        <fullName evidence="2">Uncharacterized protein LOC122970378</fullName>
    </submittedName>
</protein>
<proteinExistence type="predicted"/>
<feature type="non-terminal residue" evidence="2">
    <location>
        <position position="1"/>
    </location>
</feature>
<evidence type="ECO:0000313" key="3">
    <source>
        <dbReference type="Proteomes" id="UP001314229"/>
    </source>
</evidence>
<dbReference type="AlphaFoldDB" id="A0AAV1QKQ0"/>